<evidence type="ECO:0000313" key="2">
    <source>
        <dbReference type="Proteomes" id="UP000663874"/>
    </source>
</evidence>
<dbReference type="AlphaFoldDB" id="A0A820DKU7"/>
<dbReference type="EMBL" id="CAJOBE010020087">
    <property type="protein sequence ID" value="CAF4233816.1"/>
    <property type="molecule type" value="Genomic_DNA"/>
</dbReference>
<proteinExistence type="predicted"/>
<accession>A0A820DKU7</accession>
<reference evidence="1" key="1">
    <citation type="submission" date="2021-02" db="EMBL/GenBank/DDBJ databases">
        <authorList>
            <person name="Nowell W R."/>
        </authorList>
    </citation>
    <scope>NUCLEOTIDE SEQUENCE</scope>
</reference>
<evidence type="ECO:0000313" key="1">
    <source>
        <dbReference type="EMBL" id="CAF4233816.1"/>
    </source>
</evidence>
<protein>
    <submittedName>
        <fullName evidence="1">Uncharacterized protein</fullName>
    </submittedName>
</protein>
<organism evidence="1 2">
    <name type="scientific">Rotaria sordida</name>
    <dbReference type="NCBI Taxonomy" id="392033"/>
    <lineage>
        <taxon>Eukaryota</taxon>
        <taxon>Metazoa</taxon>
        <taxon>Spiralia</taxon>
        <taxon>Gnathifera</taxon>
        <taxon>Rotifera</taxon>
        <taxon>Eurotatoria</taxon>
        <taxon>Bdelloidea</taxon>
        <taxon>Philodinida</taxon>
        <taxon>Philodinidae</taxon>
        <taxon>Rotaria</taxon>
    </lineage>
</organism>
<feature type="non-terminal residue" evidence="1">
    <location>
        <position position="1"/>
    </location>
</feature>
<dbReference type="Proteomes" id="UP000663874">
    <property type="component" value="Unassembled WGS sequence"/>
</dbReference>
<comment type="caution">
    <text evidence="1">The sequence shown here is derived from an EMBL/GenBank/DDBJ whole genome shotgun (WGS) entry which is preliminary data.</text>
</comment>
<gene>
    <name evidence="1" type="ORF">FNK824_LOCUS37837</name>
</gene>
<sequence>QIEPIVDQRLRTLIDQELKRFPIKQERFNKPY</sequence>
<name>A0A820DKU7_9BILA</name>